<protein>
    <submittedName>
        <fullName evidence="1">Uncharacterized protein</fullName>
    </submittedName>
</protein>
<dbReference type="InterPro" id="IPR029044">
    <property type="entry name" value="Nucleotide-diphossugar_trans"/>
</dbReference>
<proteinExistence type="predicted"/>
<evidence type="ECO:0000313" key="1">
    <source>
        <dbReference type="EMBL" id="CAB4167619.1"/>
    </source>
</evidence>
<dbReference type="SUPFAM" id="SSF53448">
    <property type="entry name" value="Nucleotide-diphospho-sugar transferases"/>
    <property type="match status" value="1"/>
</dbReference>
<dbReference type="EMBL" id="LR796817">
    <property type="protein sequence ID" value="CAB4167619.1"/>
    <property type="molecule type" value="Genomic_DNA"/>
</dbReference>
<organism evidence="1">
    <name type="scientific">uncultured Caudovirales phage</name>
    <dbReference type="NCBI Taxonomy" id="2100421"/>
    <lineage>
        <taxon>Viruses</taxon>
        <taxon>Duplodnaviria</taxon>
        <taxon>Heunggongvirae</taxon>
        <taxon>Uroviricota</taxon>
        <taxon>Caudoviricetes</taxon>
        <taxon>Peduoviridae</taxon>
        <taxon>Maltschvirus</taxon>
        <taxon>Maltschvirus maltsch</taxon>
    </lineage>
</organism>
<name>A0A6J5P6Z3_9CAUD</name>
<reference evidence="1" key="1">
    <citation type="submission" date="2020-04" db="EMBL/GenBank/DDBJ databases">
        <authorList>
            <person name="Chiriac C."/>
            <person name="Salcher M."/>
            <person name="Ghai R."/>
            <person name="Kavagutti S V."/>
        </authorList>
    </citation>
    <scope>NUCLEOTIDE SEQUENCE</scope>
</reference>
<gene>
    <name evidence="1" type="ORF">UFOVP868_34</name>
</gene>
<sequence length="190" mass="21482">MLQASLAVYAPGNSVFLWRVKRTTFGESYNAAMEEAFKAHDEIIISNDDVVLTPRTISVLMEDVQILQKEHGDKLGFVATLTDEARAEQNIRVAKEGVVRQERVIAPLFAWVSKKAFSAARFPPLNWYSDDVMCEDLNALGFKHFVSRAYVHHAGSQTIGTNYSELNAEAIPWLMEKRPQYIKKWFGGTV</sequence>
<accession>A0A6J5P6Z3</accession>